<accession>A0ABT0HBP4</accession>
<dbReference type="CDD" id="cd02966">
    <property type="entry name" value="TlpA_like_family"/>
    <property type="match status" value="1"/>
</dbReference>
<organism evidence="3 4">
    <name type="scientific">Psychroserpens algicola</name>
    <dbReference type="NCBI Taxonomy" id="1719034"/>
    <lineage>
        <taxon>Bacteria</taxon>
        <taxon>Pseudomonadati</taxon>
        <taxon>Bacteroidota</taxon>
        <taxon>Flavobacteriia</taxon>
        <taxon>Flavobacteriales</taxon>
        <taxon>Flavobacteriaceae</taxon>
        <taxon>Psychroserpens</taxon>
    </lineage>
</organism>
<dbReference type="Proteomes" id="UP001203687">
    <property type="component" value="Unassembled WGS sequence"/>
</dbReference>
<dbReference type="PANTHER" id="PTHR42852">
    <property type="entry name" value="THIOL:DISULFIDE INTERCHANGE PROTEIN DSBE"/>
    <property type="match status" value="1"/>
</dbReference>
<gene>
    <name evidence="3" type="ORF">MUY34_13380</name>
</gene>
<evidence type="ECO:0000256" key="1">
    <source>
        <dbReference type="SAM" id="SignalP"/>
    </source>
</evidence>
<dbReference type="RefSeq" id="WP_248413483.1">
    <property type="nucleotide sequence ID" value="NZ_JALPQF010000014.1"/>
</dbReference>
<dbReference type="InterPro" id="IPR050553">
    <property type="entry name" value="Thioredoxin_ResA/DsbE_sf"/>
</dbReference>
<dbReference type="PROSITE" id="PS51352">
    <property type="entry name" value="THIOREDOXIN_2"/>
    <property type="match status" value="1"/>
</dbReference>
<evidence type="ECO:0000313" key="3">
    <source>
        <dbReference type="EMBL" id="MCK8481617.1"/>
    </source>
</evidence>
<feature type="domain" description="Thioredoxin" evidence="2">
    <location>
        <begin position="26"/>
        <end position="170"/>
    </location>
</feature>
<keyword evidence="4" id="KW-1185">Reference proteome</keyword>
<protein>
    <submittedName>
        <fullName evidence="3">TlpA family protein disulfide reductase</fullName>
    </submittedName>
</protein>
<comment type="caution">
    <text evidence="3">The sequence shown here is derived from an EMBL/GenBank/DDBJ whole genome shotgun (WGS) entry which is preliminary data.</text>
</comment>
<dbReference type="EMBL" id="JALPQF010000014">
    <property type="protein sequence ID" value="MCK8481617.1"/>
    <property type="molecule type" value="Genomic_DNA"/>
</dbReference>
<evidence type="ECO:0000259" key="2">
    <source>
        <dbReference type="PROSITE" id="PS51352"/>
    </source>
</evidence>
<dbReference type="InterPro" id="IPR036249">
    <property type="entry name" value="Thioredoxin-like_sf"/>
</dbReference>
<dbReference type="PANTHER" id="PTHR42852:SF17">
    <property type="entry name" value="THIOREDOXIN-LIKE PROTEIN HI_1115"/>
    <property type="match status" value="1"/>
</dbReference>
<dbReference type="Pfam" id="PF00578">
    <property type="entry name" value="AhpC-TSA"/>
    <property type="match status" value="1"/>
</dbReference>
<dbReference type="InterPro" id="IPR000866">
    <property type="entry name" value="AhpC/TSA"/>
</dbReference>
<feature type="chain" id="PRO_5046662535" evidence="1">
    <location>
        <begin position="19"/>
        <end position="171"/>
    </location>
</feature>
<proteinExistence type="predicted"/>
<dbReference type="Gene3D" id="3.40.30.10">
    <property type="entry name" value="Glutaredoxin"/>
    <property type="match status" value="1"/>
</dbReference>
<feature type="signal peptide" evidence="1">
    <location>
        <begin position="1"/>
        <end position="18"/>
    </location>
</feature>
<keyword evidence="1" id="KW-0732">Signal</keyword>
<evidence type="ECO:0000313" key="4">
    <source>
        <dbReference type="Proteomes" id="UP001203687"/>
    </source>
</evidence>
<sequence length="171" mass="19099">MKYLIILAISLFSLTSTAQGSKGSLLKVNDTAADFTVQMLEGDAITLSALKGKVVLVNFWATWCGPCIMEFKEIPDKILSVFADEDFVFIPISRGEDEALVKQKMESLKDKGIDFNVGLDPDKSIWNTYATKYIPKNYLIDRNGVVRYISTGYSENSLDQLVKEIKALLND</sequence>
<reference evidence="3" key="1">
    <citation type="submission" date="2022-04" db="EMBL/GenBank/DDBJ databases">
        <authorList>
            <person name="Ren T."/>
        </authorList>
    </citation>
    <scope>NUCLEOTIDE SEQUENCE</scope>
    <source>
        <strain evidence="3">F63249</strain>
    </source>
</reference>
<dbReference type="InterPro" id="IPR013766">
    <property type="entry name" value="Thioredoxin_domain"/>
</dbReference>
<dbReference type="SUPFAM" id="SSF52833">
    <property type="entry name" value="Thioredoxin-like"/>
    <property type="match status" value="1"/>
</dbReference>
<name>A0ABT0HBP4_9FLAO</name>